<sequence>MLGGLFEMLYWHRPKEWSNWLPMEKWCYNTTNYSCVHLKHSYGYPPPTLLAYIPSTTAKAVEQQLKSIDPILSLLKENLQKAQHRIKLFADRKRIERSFEVGDWVFLRLQPYKQKAVAIRHNLKLAPRYYCPFQIVQRIGAVAYKLALPLIHKSSSLPCVQFEEETR</sequence>
<feature type="domain" description="Tf2-1-like SH3-like" evidence="1">
    <location>
        <begin position="102"/>
        <end position="149"/>
    </location>
</feature>
<dbReference type="Pfam" id="PF24626">
    <property type="entry name" value="SH3_Tf2-1"/>
    <property type="match status" value="1"/>
</dbReference>
<gene>
    <name evidence="2" type="ORF">CIPAW_03G001100</name>
</gene>
<evidence type="ECO:0000259" key="1">
    <source>
        <dbReference type="Pfam" id="PF24626"/>
    </source>
</evidence>
<dbReference type="EMBL" id="CM031811">
    <property type="protein sequence ID" value="KAG6658985.1"/>
    <property type="molecule type" value="Genomic_DNA"/>
</dbReference>
<organism evidence="2 3">
    <name type="scientific">Carya illinoinensis</name>
    <name type="common">Pecan</name>
    <dbReference type="NCBI Taxonomy" id="32201"/>
    <lineage>
        <taxon>Eukaryota</taxon>
        <taxon>Viridiplantae</taxon>
        <taxon>Streptophyta</taxon>
        <taxon>Embryophyta</taxon>
        <taxon>Tracheophyta</taxon>
        <taxon>Spermatophyta</taxon>
        <taxon>Magnoliopsida</taxon>
        <taxon>eudicotyledons</taxon>
        <taxon>Gunneridae</taxon>
        <taxon>Pentapetalae</taxon>
        <taxon>rosids</taxon>
        <taxon>fabids</taxon>
        <taxon>Fagales</taxon>
        <taxon>Juglandaceae</taxon>
        <taxon>Carya</taxon>
    </lineage>
</organism>
<dbReference type="InterPro" id="IPR056924">
    <property type="entry name" value="SH3_Tf2-1"/>
</dbReference>
<dbReference type="PANTHER" id="PTHR46148">
    <property type="entry name" value="CHROMO DOMAIN-CONTAINING PROTEIN"/>
    <property type="match status" value="1"/>
</dbReference>
<dbReference type="AlphaFoldDB" id="A0A8T1QX77"/>
<evidence type="ECO:0000313" key="3">
    <source>
        <dbReference type="Proteomes" id="UP000811609"/>
    </source>
</evidence>
<proteinExistence type="predicted"/>
<comment type="caution">
    <text evidence="2">The sequence shown here is derived from an EMBL/GenBank/DDBJ whole genome shotgun (WGS) entry which is preliminary data.</text>
</comment>
<dbReference type="Proteomes" id="UP000811609">
    <property type="component" value="Chromosome 3"/>
</dbReference>
<protein>
    <recommendedName>
        <fullName evidence="1">Tf2-1-like SH3-like domain-containing protein</fullName>
    </recommendedName>
</protein>
<dbReference type="PANTHER" id="PTHR46148:SF52">
    <property type="entry name" value="OS04G0603800 PROTEIN"/>
    <property type="match status" value="1"/>
</dbReference>
<keyword evidence="3" id="KW-1185">Reference proteome</keyword>
<evidence type="ECO:0000313" key="2">
    <source>
        <dbReference type="EMBL" id="KAG6658985.1"/>
    </source>
</evidence>
<name>A0A8T1QX77_CARIL</name>
<accession>A0A8T1QX77</accession>
<reference evidence="2" key="1">
    <citation type="submission" date="2020-12" db="EMBL/GenBank/DDBJ databases">
        <title>WGS assembly of Carya illinoinensis cv. Pawnee.</title>
        <authorList>
            <person name="Platts A."/>
            <person name="Shu S."/>
            <person name="Wright S."/>
            <person name="Barry K."/>
            <person name="Edger P."/>
            <person name="Pires J.C."/>
            <person name="Schmutz J."/>
        </authorList>
    </citation>
    <scope>NUCLEOTIDE SEQUENCE</scope>
    <source>
        <tissue evidence="2">Leaf</tissue>
    </source>
</reference>